<dbReference type="Gene3D" id="3.90.480.10">
    <property type="entry name" value="Sulfite Reductase Hemoprotein,Domain 2"/>
    <property type="match status" value="1"/>
</dbReference>
<organism evidence="8 9">
    <name type="scientific">Diaphorobacter ruginosibacter</name>
    <dbReference type="NCBI Taxonomy" id="1715720"/>
    <lineage>
        <taxon>Bacteria</taxon>
        <taxon>Pseudomonadati</taxon>
        <taxon>Pseudomonadota</taxon>
        <taxon>Betaproteobacteria</taxon>
        <taxon>Burkholderiales</taxon>
        <taxon>Comamonadaceae</taxon>
        <taxon>Diaphorobacter</taxon>
    </lineage>
</organism>
<keyword evidence="9" id="KW-1185">Reference proteome</keyword>
<dbReference type="SUPFAM" id="SSF56014">
    <property type="entry name" value="Nitrite and sulphite reductase 4Fe-4S domain-like"/>
    <property type="match status" value="1"/>
</dbReference>
<dbReference type="Proteomes" id="UP000515811">
    <property type="component" value="Chromosome"/>
</dbReference>
<dbReference type="RefSeq" id="WP_187598136.1">
    <property type="nucleotide sequence ID" value="NZ_CP060714.1"/>
</dbReference>
<evidence type="ECO:0000313" key="9">
    <source>
        <dbReference type="Proteomes" id="UP000515811"/>
    </source>
</evidence>
<dbReference type="InterPro" id="IPR005117">
    <property type="entry name" value="NiRdtase/SiRdtase_haem-b_fer"/>
</dbReference>
<keyword evidence="5" id="KW-0408">Iron</keyword>
<evidence type="ECO:0000256" key="3">
    <source>
        <dbReference type="ARBA" id="ARBA00022723"/>
    </source>
</evidence>
<dbReference type="Gene3D" id="3.30.413.10">
    <property type="entry name" value="Sulfite Reductase Hemoprotein, domain 1"/>
    <property type="match status" value="2"/>
</dbReference>
<keyword evidence="2" id="KW-0349">Heme</keyword>
<dbReference type="InterPro" id="IPR012798">
    <property type="entry name" value="Cbl_synth_CobG-like"/>
</dbReference>
<dbReference type="PANTHER" id="PTHR32439">
    <property type="entry name" value="FERREDOXIN--NITRITE REDUCTASE, CHLOROPLASTIC"/>
    <property type="match status" value="1"/>
</dbReference>
<protein>
    <submittedName>
        <fullName evidence="8">Precorrin-3B synthase</fullName>
        <ecNumber evidence="8">1.14.13.83</ecNumber>
    </submittedName>
</protein>
<dbReference type="InterPro" id="IPR045854">
    <property type="entry name" value="NO2/SO3_Rdtase_4Fe4S_sf"/>
</dbReference>
<feature type="domain" description="Nitrite/Sulfite reductase ferredoxin-like" evidence="7">
    <location>
        <begin position="26"/>
        <end position="90"/>
    </location>
</feature>
<evidence type="ECO:0000256" key="5">
    <source>
        <dbReference type="ARBA" id="ARBA00023004"/>
    </source>
</evidence>
<proteinExistence type="predicted"/>
<dbReference type="GO" id="GO:0046872">
    <property type="term" value="F:metal ion binding"/>
    <property type="evidence" value="ECO:0007669"/>
    <property type="project" value="UniProtKB-KW"/>
</dbReference>
<dbReference type="AlphaFoldDB" id="A0A7G9RQL6"/>
<keyword evidence="6" id="KW-0411">Iron-sulfur</keyword>
<dbReference type="InterPro" id="IPR051329">
    <property type="entry name" value="NIR_SIR_4Fe-4S"/>
</dbReference>
<sequence length="427" mass="45309">MPKDTSSPTSTPPPLIQGWCPGAWQPMASGDGLVVRVRPRLGRLSAKQALLLADLAERFGTGLLELTSRANVQLRGVSPSQHPTVLQALADSGLLDADARQERLRNLIVDPLWHADDQVWKLAHALQEALVRTENLDALPAKFGFSISSGRHAGLAQVAADVRLVRTEASTWLIHPEGHDRALAAPHRAHATASALALARWCATQALARRERGEHPGRLSTLLRGWHAAHREWPALAVPAGVRWVPMPGGAGEIPAPGWVPGLGLLIGAPLGRVSAPALARLAHEQPNALRVTPWRMLLAESITPQAAESAGLWDARHWISSPADARLRVSACTGAPGCSQALGPTQSLALHLAGQVPPHAHLHVSGCAKGCARQQAATITLRAQGQGSGTSPIFEVISNGSARGVAEAAWDERALRDNPGLLFEEN</sequence>
<reference evidence="8 9" key="1">
    <citation type="submission" date="2020-08" db="EMBL/GenBank/DDBJ databases">
        <title>Genome sequence of Diaphorobacter ruginosibacter DSM 27467T.</title>
        <authorList>
            <person name="Hyun D.-W."/>
            <person name="Bae J.-W."/>
        </authorList>
    </citation>
    <scope>NUCLEOTIDE SEQUENCE [LARGE SCALE GENOMIC DNA]</scope>
    <source>
        <strain evidence="8 9">DSM 27467</strain>
    </source>
</reference>
<evidence type="ECO:0000259" key="7">
    <source>
        <dbReference type="Pfam" id="PF03460"/>
    </source>
</evidence>
<evidence type="ECO:0000313" key="8">
    <source>
        <dbReference type="EMBL" id="QNN57891.1"/>
    </source>
</evidence>
<dbReference type="GO" id="GO:0051539">
    <property type="term" value="F:4 iron, 4 sulfur cluster binding"/>
    <property type="evidence" value="ECO:0007669"/>
    <property type="project" value="UniProtKB-KW"/>
</dbReference>
<dbReference type="KEGG" id="drg:H9K76_03160"/>
<dbReference type="GO" id="GO:0043818">
    <property type="term" value="F:precorrin-3B synthase activity"/>
    <property type="evidence" value="ECO:0007669"/>
    <property type="project" value="UniProtKB-EC"/>
</dbReference>
<dbReference type="EC" id="1.14.13.83" evidence="8"/>
<accession>A0A7G9RQL6</accession>
<dbReference type="PANTHER" id="PTHR32439:SF9">
    <property type="entry name" value="BLR3264 PROTEIN"/>
    <property type="match status" value="1"/>
</dbReference>
<keyword evidence="4 8" id="KW-0560">Oxidoreductase</keyword>
<evidence type="ECO:0000256" key="6">
    <source>
        <dbReference type="ARBA" id="ARBA00023014"/>
    </source>
</evidence>
<name>A0A7G9RQL6_9BURK</name>
<keyword evidence="1" id="KW-0004">4Fe-4S</keyword>
<dbReference type="NCBIfam" id="TIGR02435">
    <property type="entry name" value="CobG"/>
    <property type="match status" value="1"/>
</dbReference>
<dbReference type="EMBL" id="CP060714">
    <property type="protein sequence ID" value="QNN57891.1"/>
    <property type="molecule type" value="Genomic_DNA"/>
</dbReference>
<dbReference type="InterPro" id="IPR036136">
    <property type="entry name" value="Nit/Sulf_reduc_fer-like_dom_sf"/>
</dbReference>
<evidence type="ECO:0000256" key="2">
    <source>
        <dbReference type="ARBA" id="ARBA00022617"/>
    </source>
</evidence>
<evidence type="ECO:0000256" key="4">
    <source>
        <dbReference type="ARBA" id="ARBA00023002"/>
    </source>
</evidence>
<gene>
    <name evidence="8" type="primary">cobG</name>
    <name evidence="8" type="ORF">H9K76_03160</name>
</gene>
<keyword evidence="3" id="KW-0479">Metal-binding</keyword>
<evidence type="ECO:0000256" key="1">
    <source>
        <dbReference type="ARBA" id="ARBA00022485"/>
    </source>
</evidence>
<dbReference type="Pfam" id="PF03460">
    <property type="entry name" value="NIR_SIR_ferr"/>
    <property type="match status" value="1"/>
</dbReference>
<dbReference type="SUPFAM" id="SSF55124">
    <property type="entry name" value="Nitrite/Sulfite reductase N-terminal domain-like"/>
    <property type="match status" value="1"/>
</dbReference>